<comment type="caution">
    <text evidence="1">The sequence shown here is derived from an EMBL/GenBank/DDBJ whole genome shotgun (WGS) entry which is preliminary data.</text>
</comment>
<proteinExistence type="predicted"/>
<reference evidence="1 2" key="1">
    <citation type="submission" date="2015-11" db="EMBL/GenBank/DDBJ databases">
        <title>Ensifer anhuiense sp. nov., an effective nitrogen fixation bacterium with Glycine soja.</title>
        <authorList>
            <person name="Yan H."/>
            <person name="Chen W."/>
        </authorList>
    </citation>
    <scope>NUCLEOTIDE SEQUENCE [LARGE SCALE GENOMIC DNA]</scope>
    <source>
        <strain evidence="1 2">LMG 7837</strain>
    </source>
</reference>
<evidence type="ECO:0008006" key="3">
    <source>
        <dbReference type="Google" id="ProtNLM"/>
    </source>
</evidence>
<dbReference type="Gene3D" id="1.10.1750.10">
    <property type="match status" value="1"/>
</dbReference>
<evidence type="ECO:0000313" key="1">
    <source>
        <dbReference type="EMBL" id="OAP40263.1"/>
    </source>
</evidence>
<dbReference type="SUPFAM" id="SSF48295">
    <property type="entry name" value="TrpR-like"/>
    <property type="match status" value="1"/>
</dbReference>
<dbReference type="OrthoDB" id="8115187at2"/>
<keyword evidence="2" id="KW-1185">Reference proteome</keyword>
<dbReference type="InterPro" id="IPR010921">
    <property type="entry name" value="Trp_repressor/repl_initiator"/>
</dbReference>
<dbReference type="STRING" id="36856.ATB98_02150"/>
<name>A0A178XZU0_SINSA</name>
<dbReference type="EMBL" id="LNQB01000086">
    <property type="protein sequence ID" value="OAP40263.1"/>
    <property type="molecule type" value="Genomic_DNA"/>
</dbReference>
<dbReference type="RefSeq" id="WP_066877517.1">
    <property type="nucleotide sequence ID" value="NZ_LNQB01000086.1"/>
</dbReference>
<dbReference type="Proteomes" id="UP000078507">
    <property type="component" value="Unassembled WGS sequence"/>
</dbReference>
<sequence length="117" mass="13334">MLNPYDEQQRLDVMLSCCFKAVQAHFSHIAVRDIIAPPHDLFDAALARQVAIYIFHVEFGVPRRRIVKMQARQRTSISFAIAKIDERLGCPVFAKAYARMAAKAKDIFMQQLRKAAA</sequence>
<dbReference type="AlphaFoldDB" id="A0A178XZU0"/>
<gene>
    <name evidence="1" type="ORF">ATB98_02150</name>
</gene>
<protein>
    <recommendedName>
        <fullName evidence="3">Chromosomal replication initiator DnaA C-terminal domain-containing protein</fullName>
    </recommendedName>
</protein>
<accession>A0A178XZU0</accession>
<evidence type="ECO:0000313" key="2">
    <source>
        <dbReference type="Proteomes" id="UP000078507"/>
    </source>
</evidence>
<dbReference type="GO" id="GO:0043565">
    <property type="term" value="F:sequence-specific DNA binding"/>
    <property type="evidence" value="ECO:0007669"/>
    <property type="project" value="InterPro"/>
</dbReference>
<organism evidence="1 2">
    <name type="scientific">Sinorhizobium saheli</name>
    <dbReference type="NCBI Taxonomy" id="36856"/>
    <lineage>
        <taxon>Bacteria</taxon>
        <taxon>Pseudomonadati</taxon>
        <taxon>Pseudomonadota</taxon>
        <taxon>Alphaproteobacteria</taxon>
        <taxon>Hyphomicrobiales</taxon>
        <taxon>Rhizobiaceae</taxon>
        <taxon>Sinorhizobium/Ensifer group</taxon>
        <taxon>Sinorhizobium</taxon>
    </lineage>
</organism>